<sequence>MKNISLFLCVFFISSLSLMAQTADKDFVPSGAPIFKVFWNYSQDFTPNAVKKSAFALDRAYLGYKYDFSDKIAAKVIFDVGNNTAGSAYTAFLKIAQLDWKVATGVKLSMGMIGLKQFNDQEDFWGYRYIYRVSDDLDGIGSSADLGVNAEFTLTKNLKWNVLVVNGEGFRNIQDTNGNQRIGSSLVYTPIKGLITKVYFDTQSATGSKAVTTMALFAGYNTGKFRFGAEYNQLLNGTSFAVPAVDHELRVVSFYSTYVINKKIEIFGRFDHEKSNMLSGATTVWNAAKDGNLMITGFQYAPSKGLKLALDYQGYNFEQSGVPSQSKVFINAEFNL</sequence>
<dbReference type="Gene3D" id="2.40.160.10">
    <property type="entry name" value="Porin"/>
    <property type="match status" value="1"/>
</dbReference>
<protein>
    <recommendedName>
        <fullName evidence="3">Porin</fullName>
    </recommendedName>
</protein>
<evidence type="ECO:0008006" key="3">
    <source>
        <dbReference type="Google" id="ProtNLM"/>
    </source>
</evidence>
<evidence type="ECO:0000256" key="1">
    <source>
        <dbReference type="SAM" id="SignalP"/>
    </source>
</evidence>
<gene>
    <name evidence="2" type="ORF">AB3G34_12970</name>
</gene>
<feature type="chain" id="PRO_5044187674" description="Porin" evidence="1">
    <location>
        <begin position="21"/>
        <end position="336"/>
    </location>
</feature>
<feature type="signal peptide" evidence="1">
    <location>
        <begin position="1"/>
        <end position="20"/>
    </location>
</feature>
<evidence type="ECO:0000313" key="2">
    <source>
        <dbReference type="EMBL" id="XDU94791.1"/>
    </source>
</evidence>
<dbReference type="EMBL" id="CP165625">
    <property type="protein sequence ID" value="XDU94791.1"/>
    <property type="molecule type" value="Genomic_DNA"/>
</dbReference>
<proteinExistence type="predicted"/>
<dbReference type="AlphaFoldDB" id="A0AB39W0D2"/>
<dbReference type="InterPro" id="IPR023614">
    <property type="entry name" value="Porin_dom_sf"/>
</dbReference>
<organism evidence="2">
    <name type="scientific">Flavobacterium sp. WC2409</name>
    <dbReference type="NCBI Taxonomy" id="3234139"/>
    <lineage>
        <taxon>Bacteria</taxon>
        <taxon>Pseudomonadati</taxon>
        <taxon>Bacteroidota</taxon>
        <taxon>Flavobacteriia</taxon>
        <taxon>Flavobacteriales</taxon>
        <taxon>Flavobacteriaceae</taxon>
        <taxon>Flavobacterium</taxon>
    </lineage>
</organism>
<name>A0AB39W0D2_9FLAO</name>
<dbReference type="SUPFAM" id="SSF56935">
    <property type="entry name" value="Porins"/>
    <property type="match status" value="1"/>
</dbReference>
<keyword evidence="1" id="KW-0732">Signal</keyword>
<dbReference type="RefSeq" id="WP_369752665.1">
    <property type="nucleotide sequence ID" value="NZ_CP165625.1"/>
</dbReference>
<accession>A0AB39W0D2</accession>
<reference evidence="2" key="1">
    <citation type="submission" date="2024-07" db="EMBL/GenBank/DDBJ databases">
        <authorList>
            <person name="Biller S.J."/>
        </authorList>
    </citation>
    <scope>NUCLEOTIDE SEQUENCE</scope>
    <source>
        <strain evidence="2">WC2409</strain>
    </source>
</reference>